<reference evidence="1" key="1">
    <citation type="journal article" date="2023" name="Plant J.">
        <title>Genome sequences and population genomics provide insights into the demographic history, inbreeding, and mutation load of two 'living fossil' tree species of Dipteronia.</title>
        <authorList>
            <person name="Feng Y."/>
            <person name="Comes H.P."/>
            <person name="Chen J."/>
            <person name="Zhu S."/>
            <person name="Lu R."/>
            <person name="Zhang X."/>
            <person name="Li P."/>
            <person name="Qiu J."/>
            <person name="Olsen K.M."/>
            <person name="Qiu Y."/>
        </authorList>
    </citation>
    <scope>NUCLEOTIDE SEQUENCE</scope>
    <source>
        <strain evidence="1">KIB01</strain>
    </source>
</reference>
<evidence type="ECO:0000313" key="2">
    <source>
        <dbReference type="Proteomes" id="UP001280121"/>
    </source>
</evidence>
<sequence>MTNNFVNFPFVNAIALVEMPRKFNFPNMNQFEGTTDLDDHIVQYKQRMFTASIPPHKHIRRAIRL</sequence>
<accession>A0AAD9XLK5</accession>
<comment type="caution">
    <text evidence="1">The sequence shown here is derived from an EMBL/GenBank/DDBJ whole genome shotgun (WGS) entry which is preliminary data.</text>
</comment>
<gene>
    <name evidence="1" type="ORF">Ddye_000016</name>
</gene>
<dbReference type="AlphaFoldDB" id="A0AAD9XLK5"/>
<evidence type="ECO:0000313" key="1">
    <source>
        <dbReference type="EMBL" id="KAK2661442.1"/>
    </source>
</evidence>
<dbReference type="EMBL" id="JANJYI010000001">
    <property type="protein sequence ID" value="KAK2661442.1"/>
    <property type="molecule type" value="Genomic_DNA"/>
</dbReference>
<dbReference type="Proteomes" id="UP001280121">
    <property type="component" value="Unassembled WGS sequence"/>
</dbReference>
<protein>
    <submittedName>
        <fullName evidence="1">Uncharacterized protein</fullName>
    </submittedName>
</protein>
<name>A0AAD9XLK5_9ROSI</name>
<organism evidence="1 2">
    <name type="scientific">Dipteronia dyeriana</name>
    <dbReference type="NCBI Taxonomy" id="168575"/>
    <lineage>
        <taxon>Eukaryota</taxon>
        <taxon>Viridiplantae</taxon>
        <taxon>Streptophyta</taxon>
        <taxon>Embryophyta</taxon>
        <taxon>Tracheophyta</taxon>
        <taxon>Spermatophyta</taxon>
        <taxon>Magnoliopsida</taxon>
        <taxon>eudicotyledons</taxon>
        <taxon>Gunneridae</taxon>
        <taxon>Pentapetalae</taxon>
        <taxon>rosids</taxon>
        <taxon>malvids</taxon>
        <taxon>Sapindales</taxon>
        <taxon>Sapindaceae</taxon>
        <taxon>Hippocastanoideae</taxon>
        <taxon>Acereae</taxon>
        <taxon>Dipteronia</taxon>
    </lineage>
</organism>
<keyword evidence="2" id="KW-1185">Reference proteome</keyword>
<proteinExistence type="predicted"/>